<keyword evidence="4" id="KW-0808">Transferase</keyword>
<dbReference type="SUPFAM" id="SSF55785">
    <property type="entry name" value="PYP-like sensor domain (PAS domain)"/>
    <property type="match status" value="1"/>
</dbReference>
<keyword evidence="6" id="KW-0547">Nucleotide-binding</keyword>
<dbReference type="KEGG" id="csep:CP523_07105"/>
<keyword evidence="7 14" id="KW-0418">Kinase</keyword>
<dbReference type="InterPro" id="IPR016120">
    <property type="entry name" value="Sig_transdc_His_kin_SpoOB"/>
</dbReference>
<evidence type="ECO:0000313" key="15">
    <source>
        <dbReference type="EMBL" id="USS00824.1"/>
    </source>
</evidence>
<keyword evidence="11 12" id="KW-0472">Membrane</keyword>
<dbReference type="Proteomes" id="UP000280586">
    <property type="component" value="Chromosome"/>
</dbReference>
<keyword evidence="17" id="KW-1185">Reference proteome</keyword>
<evidence type="ECO:0000256" key="8">
    <source>
        <dbReference type="ARBA" id="ARBA00022840"/>
    </source>
</evidence>
<dbReference type="GO" id="GO:0005524">
    <property type="term" value="F:ATP binding"/>
    <property type="evidence" value="ECO:0007669"/>
    <property type="project" value="UniProtKB-KW"/>
</dbReference>
<dbReference type="AlphaFoldDB" id="A0A9N7JKS2"/>
<reference evidence="14 16" key="1">
    <citation type="submission" date="2017-09" db="EMBL/GenBank/DDBJ databases">
        <authorList>
            <person name="Thomas P."/>
            <person name="Seyboldt C."/>
        </authorList>
    </citation>
    <scope>NUCLEOTIDE SEQUENCE [LARGE SCALE GENOMIC DNA]</scope>
    <source>
        <strain evidence="14 16">DSM 7534</strain>
    </source>
</reference>
<accession>A0A9N7JKS2</accession>
<evidence type="ECO:0000313" key="14">
    <source>
        <dbReference type="EMBL" id="AYE34238.1"/>
    </source>
</evidence>
<dbReference type="Proteomes" id="UP001055437">
    <property type="component" value="Chromosome"/>
</dbReference>
<name>A0A9N7JKS2_CLOSE</name>
<evidence type="ECO:0000256" key="7">
    <source>
        <dbReference type="ARBA" id="ARBA00022777"/>
    </source>
</evidence>
<dbReference type="SMART" id="SM00387">
    <property type="entry name" value="HATPase_c"/>
    <property type="match status" value="1"/>
</dbReference>
<dbReference type="Gene3D" id="1.10.287.130">
    <property type="match status" value="1"/>
</dbReference>
<dbReference type="InterPro" id="IPR029151">
    <property type="entry name" value="Sensor-like_sf"/>
</dbReference>
<proteinExistence type="predicted"/>
<evidence type="ECO:0000256" key="9">
    <source>
        <dbReference type="ARBA" id="ARBA00022989"/>
    </source>
</evidence>
<evidence type="ECO:0000259" key="13">
    <source>
        <dbReference type="PROSITE" id="PS50109"/>
    </source>
</evidence>
<dbReference type="InterPro" id="IPR035965">
    <property type="entry name" value="PAS-like_dom_sf"/>
</dbReference>
<feature type="domain" description="Histidine kinase" evidence="13">
    <location>
        <begin position="325"/>
        <end position="509"/>
    </location>
</feature>
<feature type="transmembrane region" description="Helical" evidence="12">
    <location>
        <begin position="169"/>
        <end position="191"/>
    </location>
</feature>
<dbReference type="Gene3D" id="3.30.565.10">
    <property type="entry name" value="Histidine kinase-like ATPase, C-terminal domain"/>
    <property type="match status" value="1"/>
</dbReference>
<evidence type="ECO:0000256" key="12">
    <source>
        <dbReference type="SAM" id="Phobius"/>
    </source>
</evidence>
<evidence type="ECO:0000313" key="16">
    <source>
        <dbReference type="Proteomes" id="UP000280586"/>
    </source>
</evidence>
<evidence type="ECO:0000256" key="4">
    <source>
        <dbReference type="ARBA" id="ARBA00022679"/>
    </source>
</evidence>
<evidence type="ECO:0000256" key="3">
    <source>
        <dbReference type="ARBA" id="ARBA00022553"/>
    </source>
</evidence>
<dbReference type="Pfam" id="PF14689">
    <property type="entry name" value="SPOB_a"/>
    <property type="match status" value="1"/>
</dbReference>
<evidence type="ECO:0000256" key="10">
    <source>
        <dbReference type="ARBA" id="ARBA00023012"/>
    </source>
</evidence>
<organism evidence="14 16">
    <name type="scientific">Clostridium septicum</name>
    <dbReference type="NCBI Taxonomy" id="1504"/>
    <lineage>
        <taxon>Bacteria</taxon>
        <taxon>Bacillati</taxon>
        <taxon>Bacillota</taxon>
        <taxon>Clostridia</taxon>
        <taxon>Eubacteriales</taxon>
        <taxon>Clostridiaceae</taxon>
        <taxon>Clostridium</taxon>
    </lineage>
</organism>
<keyword evidence="3" id="KW-0597">Phosphoprotein</keyword>
<dbReference type="Pfam" id="PF17203">
    <property type="entry name" value="sCache_3_2"/>
    <property type="match status" value="1"/>
</dbReference>
<keyword evidence="9 12" id="KW-1133">Transmembrane helix</keyword>
<dbReference type="GeneID" id="303560441"/>
<dbReference type="PANTHER" id="PTHR43547:SF10">
    <property type="entry name" value="SENSOR HISTIDINE KINASE DCUS"/>
    <property type="match status" value="1"/>
</dbReference>
<evidence type="ECO:0000256" key="6">
    <source>
        <dbReference type="ARBA" id="ARBA00022741"/>
    </source>
</evidence>
<dbReference type="SUPFAM" id="SSF55874">
    <property type="entry name" value="ATPase domain of HSP90 chaperone/DNA topoisomerase II/histidine kinase"/>
    <property type="match status" value="1"/>
</dbReference>
<dbReference type="InterPro" id="IPR005467">
    <property type="entry name" value="His_kinase_dom"/>
</dbReference>
<keyword evidence="5 12" id="KW-0812">Transmembrane</keyword>
<dbReference type="PROSITE" id="PS50109">
    <property type="entry name" value="HIS_KIN"/>
    <property type="match status" value="1"/>
</dbReference>
<dbReference type="Pfam" id="PF02518">
    <property type="entry name" value="HATPase_c"/>
    <property type="match status" value="1"/>
</dbReference>
<gene>
    <name evidence="14" type="ORF">CP523_07105</name>
    <name evidence="15" type="ORF">NH397_15445</name>
</gene>
<keyword evidence="8" id="KW-0067">ATP-binding</keyword>
<dbReference type="InterPro" id="IPR033463">
    <property type="entry name" value="sCache_3"/>
</dbReference>
<evidence type="ECO:0000256" key="5">
    <source>
        <dbReference type="ARBA" id="ARBA00022692"/>
    </source>
</evidence>
<dbReference type="EMBL" id="CP023671">
    <property type="protein sequence ID" value="AYE34238.1"/>
    <property type="molecule type" value="Genomic_DNA"/>
</dbReference>
<keyword evidence="10" id="KW-0902">Two-component regulatory system</keyword>
<comment type="subcellular location">
    <subcellularLocation>
        <location evidence="1">Cell membrane</location>
        <topology evidence="1">Multi-pass membrane protein</topology>
    </subcellularLocation>
</comment>
<reference evidence="15" key="2">
    <citation type="submission" date="2022-06" db="EMBL/GenBank/DDBJ databases">
        <authorList>
            <person name="Holder M.E."/>
            <person name="Ajami N.J."/>
            <person name="Petrosino J.F."/>
        </authorList>
    </citation>
    <scope>NUCLEOTIDE SEQUENCE</scope>
    <source>
        <strain evidence="15">RMA 8861</strain>
    </source>
</reference>
<dbReference type="Gene3D" id="3.30.450.20">
    <property type="entry name" value="PAS domain"/>
    <property type="match status" value="2"/>
</dbReference>
<dbReference type="EMBL" id="CP099799">
    <property type="protein sequence ID" value="USS00824.1"/>
    <property type="molecule type" value="Genomic_DNA"/>
</dbReference>
<evidence type="ECO:0000256" key="2">
    <source>
        <dbReference type="ARBA" id="ARBA00022475"/>
    </source>
</evidence>
<dbReference type="InterPro" id="IPR036890">
    <property type="entry name" value="HATPase_C_sf"/>
</dbReference>
<dbReference type="OrthoDB" id="9792686at2"/>
<dbReference type="SUPFAM" id="SSF55890">
    <property type="entry name" value="Sporulation response regulatory protein Spo0B"/>
    <property type="match status" value="1"/>
</dbReference>
<protein>
    <submittedName>
        <fullName evidence="14">Sensor histidine kinase</fullName>
    </submittedName>
</protein>
<dbReference type="PANTHER" id="PTHR43547">
    <property type="entry name" value="TWO-COMPONENT HISTIDINE KINASE"/>
    <property type="match status" value="1"/>
</dbReference>
<dbReference type="InterPro" id="IPR039506">
    <property type="entry name" value="SPOB_a"/>
</dbReference>
<dbReference type="GO" id="GO:0000155">
    <property type="term" value="F:phosphorelay sensor kinase activity"/>
    <property type="evidence" value="ECO:0007669"/>
    <property type="project" value="InterPro"/>
</dbReference>
<dbReference type="InterPro" id="IPR003594">
    <property type="entry name" value="HATPase_dom"/>
</dbReference>
<evidence type="ECO:0000313" key="17">
    <source>
        <dbReference type="Proteomes" id="UP001055437"/>
    </source>
</evidence>
<dbReference type="SUPFAM" id="SSF103190">
    <property type="entry name" value="Sensory domain-like"/>
    <property type="match status" value="1"/>
</dbReference>
<evidence type="ECO:0000256" key="11">
    <source>
        <dbReference type="ARBA" id="ARBA00023136"/>
    </source>
</evidence>
<dbReference type="RefSeq" id="WP_066673707.1">
    <property type="nucleotide sequence ID" value="NZ_CABMIZ010000002.1"/>
</dbReference>
<evidence type="ECO:0000256" key="1">
    <source>
        <dbReference type="ARBA" id="ARBA00004651"/>
    </source>
</evidence>
<dbReference type="GO" id="GO:0005886">
    <property type="term" value="C:plasma membrane"/>
    <property type="evidence" value="ECO:0007669"/>
    <property type="project" value="UniProtKB-SubCell"/>
</dbReference>
<sequence length="509" mass="57043">MKLKRKIRILTLTILLGIIGLLSIVSIKYIKEEIKKQTINRLRDTSALIASVPLIQDNLNKQNGSIVIQNYTEKLRLKTGLLFITVIDMEGRRYSHPLKEYIGLRFSGGDEAAVLSYGGSYISESIGHLGKSIRAFSPIYKDGEQVGAVCVGMLSGDLKNEVISFLSKMMPIFITTVILAVIGATLLSINIKKSILGLEPKEIALLLKEKESIINNINDGLIAVNDIGQINLINDRAKEILKINNDDVYYRITDLLMETLMDKKAMHNVEIRIPNGIRIMSNFTAILNKEGKTLGAIVTFQDLTKVSQMAEELTGIRELTWDLRAQNHEFLNKLHTIAGLIQLEESDKALEYIFDTTEVRSEIAQIIGKIENPTLQGIIFAKYNSAQEAKIKFELSSNSYMKSIPNNIKVQDMVSILGNLLENSIEELKGKKDGWIFLEIRQEENLKIVVKNNGAKIPDDMKENIFKRGFSTKEGERGLGLYSINEIIEASGGKLTLKSQSITEWIVEI</sequence>
<keyword evidence="2" id="KW-1003">Cell membrane</keyword>